<reference evidence="2" key="1">
    <citation type="journal article" date="2015" name="Front. Microbiol.">
        <title>Combining genomic sequencing methods to explore viral diversity and reveal potential virus-host interactions.</title>
        <authorList>
            <person name="Chow C.E."/>
            <person name="Winget D.M."/>
            <person name="White R.A.III."/>
            <person name="Hallam S.J."/>
            <person name="Suttle C.A."/>
        </authorList>
    </citation>
    <scope>NUCLEOTIDE SEQUENCE</scope>
    <source>
        <strain evidence="2">Oxic1_6</strain>
    </source>
</reference>
<name>A0A0F7L9R5_9VIRU</name>
<feature type="region of interest" description="Disordered" evidence="1">
    <location>
        <begin position="28"/>
        <end position="59"/>
    </location>
</feature>
<reference evidence="2" key="2">
    <citation type="submission" date="2015-03" db="EMBL/GenBank/DDBJ databases">
        <authorList>
            <person name="Chow C.-E.T."/>
            <person name="Winget D.M."/>
            <person name="White R.A.III."/>
            <person name="Hallam S.J."/>
            <person name="Suttle C.A."/>
        </authorList>
    </citation>
    <scope>NUCLEOTIDE SEQUENCE</scope>
    <source>
        <strain evidence="2">Oxic1_6</strain>
    </source>
</reference>
<proteinExistence type="predicted"/>
<organism evidence="2">
    <name type="scientific">uncultured marine virus</name>
    <dbReference type="NCBI Taxonomy" id="186617"/>
    <lineage>
        <taxon>Viruses</taxon>
        <taxon>environmental samples</taxon>
    </lineage>
</organism>
<evidence type="ECO:0000256" key="1">
    <source>
        <dbReference type="SAM" id="MobiDB-lite"/>
    </source>
</evidence>
<sequence length="85" mass="9477">MVAVPLQCFLYRTHQIRAQAEYERKAKELSERSRVKRSSLHQPRPPLPDSLRAHPVSSTDSSVARVRLAQGDGSGVPAVEVCRVL</sequence>
<accession>A0A0F7L9R5</accession>
<protein>
    <submittedName>
        <fullName evidence="2">Uncharacterized protein</fullName>
    </submittedName>
</protein>
<dbReference type="EMBL" id="KR029601">
    <property type="protein sequence ID" value="AKH48117.1"/>
    <property type="molecule type" value="Genomic_DNA"/>
</dbReference>
<evidence type="ECO:0000313" key="2">
    <source>
        <dbReference type="EMBL" id="AKH48117.1"/>
    </source>
</evidence>